<dbReference type="EMBL" id="MJEQ01000609">
    <property type="protein sequence ID" value="OIT35114.1"/>
    <property type="molecule type" value="Genomic_DNA"/>
</dbReference>
<dbReference type="Gramene" id="OIT35114">
    <property type="protein sequence ID" value="OIT35114"/>
    <property type="gene ID" value="A4A49_08232"/>
</dbReference>
<comment type="caution">
    <text evidence="1">The sequence shown here is derived from an EMBL/GenBank/DDBJ whole genome shotgun (WGS) entry which is preliminary data.</text>
</comment>
<gene>
    <name evidence="2" type="ORF">A4A49_08232</name>
    <name evidence="1" type="ORF">A4A49_62574</name>
</gene>
<proteinExistence type="predicted"/>
<dbReference type="OMA" id="RIAWEVT"/>
<dbReference type="AlphaFoldDB" id="A0A1J6I546"/>
<dbReference type="SUPFAM" id="SSF52047">
    <property type="entry name" value="RNI-like"/>
    <property type="match status" value="1"/>
</dbReference>
<dbReference type="EMBL" id="MJEQ01037190">
    <property type="protein sequence ID" value="OIS99625.1"/>
    <property type="molecule type" value="Genomic_DNA"/>
</dbReference>
<dbReference type="PANTHER" id="PTHR15140:SF47">
    <property type="entry name" value="LATE BLIGHT RESISTANCE PROTEIN HOMOLOG R1A-3 ISOFORM X1"/>
    <property type="match status" value="1"/>
</dbReference>
<reference evidence="1 3" key="1">
    <citation type="submission" date="2016-11" db="EMBL/GenBank/DDBJ databases">
        <title>The genome of Nicotiana attenuata.</title>
        <authorList>
            <person name="Xu S."/>
            <person name="Brockmoeller T."/>
            <person name="Gaquerel E."/>
            <person name="Navarro A."/>
            <person name="Kuhl H."/>
            <person name="Gase K."/>
            <person name="Ling Z."/>
            <person name="Zhou W."/>
            <person name="Kreitzer C."/>
            <person name="Stanke M."/>
            <person name="Tang H."/>
            <person name="Lyons E."/>
            <person name="Pandey P."/>
            <person name="Pandey S.P."/>
            <person name="Timmermann B."/>
            <person name="Baldwin I.T."/>
        </authorList>
    </citation>
    <scope>NUCLEOTIDE SEQUENCE [LARGE SCALE GENOMIC DNA]</scope>
    <source>
        <strain evidence="3">cv. UT</strain>
        <strain evidence="1">UT</strain>
        <tissue evidence="1">Leaves</tissue>
    </source>
</reference>
<dbReference type="SMR" id="A0A1J6I546"/>
<accession>A0A1J6I546</accession>
<dbReference type="PANTHER" id="PTHR15140">
    <property type="entry name" value="TUBULIN-SPECIFIC CHAPERONE E"/>
    <property type="match status" value="1"/>
</dbReference>
<sequence>MNSFSKLPNLEVLELKDHAFLGDEWEVTETGFPKLKFWLLEYLFIRYWRSTDDDYFQCLEHVYIKDCRFLEEIPEGFADSVTPQLIELHQCCHLHIFTSNVVHVLNLLNPNIAPITFTERNYFICPSRTITLS</sequence>
<organism evidence="1 3">
    <name type="scientific">Nicotiana attenuata</name>
    <name type="common">Coyote tobacco</name>
    <dbReference type="NCBI Taxonomy" id="49451"/>
    <lineage>
        <taxon>Eukaryota</taxon>
        <taxon>Viridiplantae</taxon>
        <taxon>Streptophyta</taxon>
        <taxon>Embryophyta</taxon>
        <taxon>Tracheophyta</taxon>
        <taxon>Spermatophyta</taxon>
        <taxon>Magnoliopsida</taxon>
        <taxon>eudicotyledons</taxon>
        <taxon>Gunneridae</taxon>
        <taxon>Pentapetalae</taxon>
        <taxon>asterids</taxon>
        <taxon>lamiids</taxon>
        <taxon>Solanales</taxon>
        <taxon>Solanaceae</taxon>
        <taxon>Nicotianoideae</taxon>
        <taxon>Nicotianeae</taxon>
        <taxon>Nicotiana</taxon>
    </lineage>
</organism>
<dbReference type="Gramene" id="OIS99625">
    <property type="protein sequence ID" value="OIS99625"/>
    <property type="gene ID" value="A4A49_62574"/>
</dbReference>
<keyword evidence="3" id="KW-1185">Reference proteome</keyword>
<dbReference type="Proteomes" id="UP000187609">
    <property type="component" value="Unassembled WGS sequence"/>
</dbReference>
<evidence type="ECO:0000313" key="2">
    <source>
        <dbReference type="EMBL" id="OIT35114.1"/>
    </source>
</evidence>
<evidence type="ECO:0000313" key="3">
    <source>
        <dbReference type="Proteomes" id="UP000187609"/>
    </source>
</evidence>
<name>A0A1J6I546_NICAT</name>
<evidence type="ECO:0000313" key="1">
    <source>
        <dbReference type="EMBL" id="OIS99625.1"/>
    </source>
</evidence>
<protein>
    <submittedName>
        <fullName evidence="1">Uncharacterized protein</fullName>
    </submittedName>
</protein>
<dbReference type="Gene3D" id="3.80.10.10">
    <property type="entry name" value="Ribonuclease Inhibitor"/>
    <property type="match status" value="1"/>
</dbReference>
<dbReference type="InterPro" id="IPR032675">
    <property type="entry name" value="LRR_dom_sf"/>
</dbReference>